<protein>
    <recommendedName>
        <fullName evidence="3">AB hydrolase-1 domain-containing protein</fullName>
    </recommendedName>
</protein>
<dbReference type="Gene3D" id="3.40.50.1820">
    <property type="entry name" value="alpha/beta hydrolase"/>
    <property type="match status" value="2"/>
</dbReference>
<comment type="caution">
    <text evidence="4">The sequence shown here is derived from an EMBL/GenBank/DDBJ whole genome shotgun (WGS) entry which is preliminary data.</text>
</comment>
<dbReference type="InterPro" id="IPR029058">
    <property type="entry name" value="AB_hydrolase_fold"/>
</dbReference>
<feature type="region of interest" description="Disordered" evidence="1">
    <location>
        <begin position="406"/>
        <end position="499"/>
    </location>
</feature>
<evidence type="ECO:0000256" key="2">
    <source>
        <dbReference type="SAM" id="Phobius"/>
    </source>
</evidence>
<dbReference type="InterPro" id="IPR000073">
    <property type="entry name" value="AB_hydrolase_1"/>
</dbReference>
<accession>A0A835Y516</accession>
<dbReference type="EMBL" id="JAEHOE010000020">
    <property type="protein sequence ID" value="KAG2496113.1"/>
    <property type="molecule type" value="Genomic_DNA"/>
</dbReference>
<feature type="compositionally biased region" description="Gly residues" evidence="1">
    <location>
        <begin position="484"/>
        <end position="497"/>
    </location>
</feature>
<gene>
    <name evidence="4" type="ORF">HYH03_005716</name>
</gene>
<sequence length="845" mass="85860">MAQKKKYINYKAPWALCAAEVTSVVLIYCLATNRSTVLHKHHFSFTRSLEDIVGITCTRAGILSLAYAIGQRLLHRPYLYASYMQVVLCLPYIVVKTILFRYGSDGVAAAAILSLAGLCSAAHVLAARRTVDWARRRYAMGLAGFGMPWEEGEDAWMILRRPDLEDMTKTSDGGGPDAVEDVPPEMLADDDSKFVELGPGLKVHYKEVVPPTVHALAGCSGGAGGPGGQASGCGAGSAAAAGFGGCDSASTGIVLVRICWEGGLGSNYAEGFRAGGCVGGGLVHGFGGGVFAWRHVMEALALQCHCRVVAFDRPAFGLTSRPRVTDQCNPYTVAAQSDLVLALCTALGLRRVVLVAHADGCLVTLRAAATSASHYQQTGLYTSPQPPPVSSAASATAGWAADHARTAPVSAEASPTLVSGTPPSPTLELYHPSASQHAVLARSTSAGSAAGSVASRGEHSSSGAAGAPDVGPVLSTPQLAGPSSGPGGGAGPSGGSGVAALEWEGGRVVISAEEVLRSGGSGFHGGSAAAVVSTSASRAAGGGGGCHGCAASTHPSGASGAASGSGGGGAASDRDLEAGPTPGPGAPVGLACMGMELDRASATSSALAPGLTSAAHHRRAQSVPGPVGMGGFCGSTRSSDGWEAPGGCPSSALPAHCLHHPVPHVLGLALLHPNLSGALGPALSRILATSHLGRSILRPLLRTEVGEVANRRAWHNTDKLTSEVLELYKTPLRVEGWDAALIETTRQRREACQGDLAAYCTAVQAVPALIVTGEHDRIVSPGKTEALAGDLPAARLALLHDCGHLSHEEAPSALLGRLVPFCGELLSRLAPPYASAGPQQAFLRG</sequence>
<feature type="compositionally biased region" description="Low complexity" evidence="1">
    <location>
        <begin position="441"/>
        <end position="455"/>
    </location>
</feature>
<keyword evidence="2" id="KW-1133">Transmembrane helix</keyword>
<evidence type="ECO:0000313" key="4">
    <source>
        <dbReference type="EMBL" id="KAG2496113.1"/>
    </source>
</evidence>
<dbReference type="Proteomes" id="UP000612055">
    <property type="component" value="Unassembled WGS sequence"/>
</dbReference>
<dbReference type="AlphaFoldDB" id="A0A835Y516"/>
<evidence type="ECO:0000313" key="5">
    <source>
        <dbReference type="Proteomes" id="UP000612055"/>
    </source>
</evidence>
<feature type="domain" description="AB hydrolase-1" evidence="3">
    <location>
        <begin position="282"/>
        <end position="420"/>
    </location>
</feature>
<dbReference type="SUPFAM" id="SSF53474">
    <property type="entry name" value="alpha/beta-Hydrolases"/>
    <property type="match status" value="1"/>
</dbReference>
<dbReference type="PANTHER" id="PTHR43689:SF8">
    <property type="entry name" value="ALPHA_BETA-HYDROLASES SUPERFAMILY PROTEIN"/>
    <property type="match status" value="1"/>
</dbReference>
<dbReference type="Pfam" id="PF00561">
    <property type="entry name" value="Abhydrolase_1"/>
    <property type="match status" value="1"/>
</dbReference>
<reference evidence="4" key="1">
    <citation type="journal article" date="2020" name="bioRxiv">
        <title>Comparative genomics of Chlamydomonas.</title>
        <authorList>
            <person name="Craig R.J."/>
            <person name="Hasan A.R."/>
            <person name="Ness R.W."/>
            <person name="Keightley P.D."/>
        </authorList>
    </citation>
    <scope>NUCLEOTIDE SEQUENCE</scope>
    <source>
        <strain evidence="4">CCAP 11/70</strain>
    </source>
</reference>
<feature type="transmembrane region" description="Helical" evidence="2">
    <location>
        <begin position="107"/>
        <end position="127"/>
    </location>
</feature>
<feature type="transmembrane region" description="Helical" evidence="2">
    <location>
        <begin position="77"/>
        <end position="95"/>
    </location>
</feature>
<feature type="transmembrane region" description="Helical" evidence="2">
    <location>
        <begin position="12"/>
        <end position="32"/>
    </location>
</feature>
<evidence type="ECO:0000259" key="3">
    <source>
        <dbReference type="Pfam" id="PF00561"/>
    </source>
</evidence>
<organism evidence="4 5">
    <name type="scientific">Edaphochlamys debaryana</name>
    <dbReference type="NCBI Taxonomy" id="47281"/>
    <lineage>
        <taxon>Eukaryota</taxon>
        <taxon>Viridiplantae</taxon>
        <taxon>Chlorophyta</taxon>
        <taxon>core chlorophytes</taxon>
        <taxon>Chlorophyceae</taxon>
        <taxon>CS clade</taxon>
        <taxon>Chlamydomonadales</taxon>
        <taxon>Chlamydomonadales incertae sedis</taxon>
        <taxon>Edaphochlamys</taxon>
    </lineage>
</organism>
<evidence type="ECO:0000256" key="1">
    <source>
        <dbReference type="SAM" id="MobiDB-lite"/>
    </source>
</evidence>
<keyword evidence="2" id="KW-0812">Transmembrane</keyword>
<dbReference type="OrthoDB" id="19657at2759"/>
<keyword evidence="5" id="KW-1185">Reference proteome</keyword>
<name>A0A835Y516_9CHLO</name>
<proteinExistence type="predicted"/>
<dbReference type="PANTHER" id="PTHR43689">
    <property type="entry name" value="HYDROLASE"/>
    <property type="match status" value="1"/>
</dbReference>
<keyword evidence="2" id="KW-0472">Membrane</keyword>
<feature type="region of interest" description="Disordered" evidence="1">
    <location>
        <begin position="554"/>
        <end position="587"/>
    </location>
</feature>
<feature type="transmembrane region" description="Helical" evidence="2">
    <location>
        <begin position="52"/>
        <end position="70"/>
    </location>
</feature>